<comment type="caution">
    <text evidence="2">The sequence shown here is derived from an EMBL/GenBank/DDBJ whole genome shotgun (WGS) entry which is preliminary data.</text>
</comment>
<sequence>MAFAINTVGRRSADQGRTVNPEDVEAALDMPDFLFRPVDQVAHMLNLIDVVMAWSGNIDEETVKAAVESRGAQAMENVPDVLKIPAGAPASVKAQFVVQRAGVGRYNVLRHFIFKHGTSLKRADTRLYTMGQSATFPAAEDSNTWGQRKNFNAMLDRLPGFQVRHFSVTRKEPRDQQGKGWDPTPEEIRDGFAYIREHYHEIAGSSAIEAQEWVLLQTKIRSSACFGWPTSQIEKALVNMDKASASADVDIFFPLTSYDLHPVIQELLLPLIYAFAPLSGTMVLGAPGVGKTPLCQIAAMAWGRYVTRSKGIDKKPGFRRGKQMDVFRDKATPVYEGILLDDPSLDRIDIEDLKAFGTVHTAGHCDARYTPPKWAKGQFHALLSNCWSEDAEPPDSAEFSIDPQLFMRMLEKPFGYLSQSHRLALTKRFVLVVVGRRALYVRAPSSDDAAQIFKFTQGNVASDFLLPDHKDALAGFYQGMDHEDCVHPDYALHVENEYSLVCEVQEAVRQKTAEEIASWWANRTADRLSSASGAPPAPSIHHVPATAGTQASDAGGVRVRADADGQYRFRLPAAGSLAPPGGSRRAFRYPLSAKREREELDRTDAPGGPRPRRGLGSAAEGAARASANGARSASGAGATPHGLKEEFSSPPAAPAVDSIGGAVIDVLSSGEEGDAPPAPLARYPRGARLCDRSFGCIVSMQFRPENVRRYPDCCILDALNAIGVPVPYDHAGPYTLDEAKSLLNPFGLSLLRSHPRSARGSQAGRYIIVYSIAPNRPGHAVGGIVSKGRVHFFDGLREQVRAGHSAWHRLPDGTPSWICDWYQSAAAEIKGDPRDRKVSKNLVDLARMTEAEIWNFMLKQQLMNLLCLSTTNSVTSTIHLTGHARRSVIHTHGLLQNARKLYVQRKEKTMTFGSDKRVPAAKWHDIEVDEASFGKMLLRPPRSASDHCLAWENWIGILRRGHPGSLMLIRSKKHAHPGEIARSRTDH</sequence>
<reference evidence="2" key="1">
    <citation type="submission" date="2023-10" db="EMBL/GenBank/DDBJ databases">
        <authorList>
            <person name="Chen Y."/>
            <person name="Shah S."/>
            <person name="Dougan E. K."/>
            <person name="Thang M."/>
            <person name="Chan C."/>
        </authorList>
    </citation>
    <scope>NUCLEOTIDE SEQUENCE [LARGE SCALE GENOMIC DNA]</scope>
</reference>
<keyword evidence="3" id="KW-1185">Reference proteome</keyword>
<feature type="compositionally biased region" description="Basic and acidic residues" evidence="1">
    <location>
        <begin position="593"/>
        <end position="604"/>
    </location>
</feature>
<organism evidence="2 3">
    <name type="scientific">Prorocentrum cordatum</name>
    <dbReference type="NCBI Taxonomy" id="2364126"/>
    <lineage>
        <taxon>Eukaryota</taxon>
        <taxon>Sar</taxon>
        <taxon>Alveolata</taxon>
        <taxon>Dinophyceae</taxon>
        <taxon>Prorocentrales</taxon>
        <taxon>Prorocentraceae</taxon>
        <taxon>Prorocentrum</taxon>
    </lineage>
</organism>
<gene>
    <name evidence="2" type="ORF">PCOR1329_LOCUS1329</name>
</gene>
<evidence type="ECO:0000313" key="2">
    <source>
        <dbReference type="EMBL" id="CAK0789923.1"/>
    </source>
</evidence>
<feature type="region of interest" description="Disordered" evidence="1">
    <location>
        <begin position="572"/>
        <end position="654"/>
    </location>
</feature>
<evidence type="ECO:0000313" key="3">
    <source>
        <dbReference type="Proteomes" id="UP001189429"/>
    </source>
</evidence>
<dbReference type="EMBL" id="CAUYUJ010000322">
    <property type="protein sequence ID" value="CAK0789923.1"/>
    <property type="molecule type" value="Genomic_DNA"/>
</dbReference>
<proteinExistence type="predicted"/>
<name>A0ABN9PI55_9DINO</name>
<accession>A0ABN9PI55</accession>
<feature type="region of interest" description="Disordered" evidence="1">
    <location>
        <begin position="528"/>
        <end position="556"/>
    </location>
</feature>
<dbReference type="Proteomes" id="UP001189429">
    <property type="component" value="Unassembled WGS sequence"/>
</dbReference>
<feature type="compositionally biased region" description="Low complexity" evidence="1">
    <location>
        <begin position="614"/>
        <end position="638"/>
    </location>
</feature>
<evidence type="ECO:0000256" key="1">
    <source>
        <dbReference type="SAM" id="MobiDB-lite"/>
    </source>
</evidence>
<protein>
    <submittedName>
        <fullName evidence="2">Uncharacterized protein</fullName>
    </submittedName>
</protein>